<evidence type="ECO:0000313" key="17">
    <source>
        <dbReference type="Proteomes" id="UP000305524"/>
    </source>
</evidence>
<dbReference type="PANTHER" id="PTHR33884:SF3">
    <property type="entry name" value="UPF0410 PROTEIN YMGE"/>
    <property type="match status" value="1"/>
</dbReference>
<evidence type="ECO:0000313" key="16">
    <source>
        <dbReference type="Proteomes" id="UP000195696"/>
    </source>
</evidence>
<evidence type="ECO:0000256" key="7">
    <source>
        <dbReference type="SAM" id="Phobius"/>
    </source>
</evidence>
<dbReference type="RefSeq" id="WP_002033357.1">
    <property type="nucleotide sequence ID" value="NZ_CM000737.1"/>
</dbReference>
<comment type="similarity">
    <text evidence="2">Belongs to the UPF0410 family.</text>
</comment>
<dbReference type="AlphaFoldDB" id="A0A0A0WM71"/>
<keyword evidence="3" id="KW-1003">Cell membrane</keyword>
<dbReference type="Pfam" id="PF04226">
    <property type="entry name" value="Transgly_assoc"/>
    <property type="match status" value="1"/>
</dbReference>
<organism evidence="9">
    <name type="scientific">Bacillus mycoides</name>
    <dbReference type="NCBI Taxonomy" id="1405"/>
    <lineage>
        <taxon>Bacteria</taxon>
        <taxon>Bacillati</taxon>
        <taxon>Bacillota</taxon>
        <taxon>Bacilli</taxon>
        <taxon>Bacillales</taxon>
        <taxon>Bacillaceae</taxon>
        <taxon>Bacillus</taxon>
        <taxon>Bacillus cereus group</taxon>
    </lineage>
</organism>
<reference evidence="9" key="1">
    <citation type="journal article" date="2012" name="Genome Res.">
        <title>Genomic characterization of the Bacillus cereus sensu lato species: Backdrop to the evolution of Bacillus anthracis.</title>
        <authorList>
            <person name="Zwick M.E."/>
            <person name="Joseph S.J."/>
            <person name="Didelot X."/>
            <person name="Chen P.E."/>
            <person name="Bishop-Lilly K.A."/>
            <person name="Stewart A.C."/>
            <person name="Willner K."/>
            <person name="Nolan N."/>
            <person name="Lentz S."/>
            <person name="Thomason M.K."/>
            <person name="Sozhamannan S."/>
            <person name="Mateczun A.J."/>
            <person name="Du L."/>
            <person name="Read T.D."/>
        </authorList>
    </citation>
    <scope>NUCLEOTIDE SEQUENCE [LARGE SCALE GENOMIC DNA]</scope>
    <source>
        <strain evidence="9">AH603</strain>
    </source>
</reference>
<reference evidence="13 18" key="7">
    <citation type="submission" date="2019-10" db="EMBL/GenBank/DDBJ databases">
        <authorList>
            <person name="Karimi E."/>
        </authorList>
    </citation>
    <scope>NUCLEOTIDE SEQUENCE [LARGE SCALE GENOMIC DNA]</scope>
    <source>
        <strain evidence="13">Bacillus sp. 71</strain>
    </source>
</reference>
<evidence type="ECO:0000313" key="13">
    <source>
        <dbReference type="EMBL" id="VXC89723.1"/>
    </source>
</evidence>
<accession>A0A0A0WM71</accession>
<keyword evidence="5 7" id="KW-1133">Transmembrane helix</keyword>
<evidence type="ECO:0000256" key="3">
    <source>
        <dbReference type="ARBA" id="ARBA00022475"/>
    </source>
</evidence>
<dbReference type="EMBL" id="CABWMC010000034">
    <property type="protein sequence ID" value="VXC89723.1"/>
    <property type="molecule type" value="Genomic_DNA"/>
</dbReference>
<evidence type="ECO:0000313" key="15">
    <source>
        <dbReference type="Proteomes" id="UP000192932"/>
    </source>
</evidence>
<dbReference type="GO" id="GO:0005886">
    <property type="term" value="C:plasma membrane"/>
    <property type="evidence" value="ECO:0007669"/>
    <property type="project" value="UniProtKB-SubCell"/>
</dbReference>
<dbReference type="Proteomes" id="UP000195696">
    <property type="component" value="Unassembled WGS sequence"/>
</dbReference>
<evidence type="ECO:0000256" key="4">
    <source>
        <dbReference type="ARBA" id="ARBA00022692"/>
    </source>
</evidence>
<evidence type="ECO:0000313" key="10">
    <source>
        <dbReference type="EMBL" id="OFD76550.1"/>
    </source>
</evidence>
<accession>A0A0D6SLF2</accession>
<evidence type="ECO:0000313" key="11">
    <source>
        <dbReference type="EMBL" id="SCB69271.1"/>
    </source>
</evidence>
<dbReference type="Proteomes" id="UP000192932">
    <property type="component" value="Chromosome"/>
</dbReference>
<dbReference type="Proteomes" id="UP000437562">
    <property type="component" value="Unassembled WGS sequence"/>
</dbReference>
<dbReference type="EMBL" id="FMAK01000041">
    <property type="protein sequence ID" value="SCB69271.1"/>
    <property type="molecule type" value="Genomic_DNA"/>
</dbReference>
<comment type="subcellular location">
    <subcellularLocation>
        <location evidence="1">Cell membrane</location>
        <topology evidence="1">Multi-pass membrane protein</topology>
    </subcellularLocation>
</comment>
<reference evidence="16" key="4">
    <citation type="submission" date="2016-08" db="EMBL/GenBank/DDBJ databases">
        <authorList>
            <person name="Seilhamer J.J."/>
        </authorList>
    </citation>
    <scope>NUCLEOTIDE SEQUENCE [LARGE SCALE GENOMIC DNA]</scope>
    <source>
        <strain evidence="16">SDA_GO95</strain>
    </source>
</reference>
<accession>A0A654CA69</accession>
<protein>
    <submittedName>
        <fullName evidence="8">GlsB/YeaQ/YmgE family stress response membrane protein</fullName>
    </submittedName>
    <submittedName>
        <fullName evidence="9">Integral membrane protein</fullName>
    </submittedName>
</protein>
<evidence type="ECO:0000313" key="14">
    <source>
        <dbReference type="Proteomes" id="UP000175706"/>
    </source>
</evidence>
<evidence type="ECO:0000256" key="2">
    <source>
        <dbReference type="ARBA" id="ARBA00011006"/>
    </source>
</evidence>
<reference evidence="8 15" key="5">
    <citation type="submission" date="2017-04" db="EMBL/GenBank/DDBJ databases">
        <title>The Characteristic of a Fine Plant Growth-Promoting Rhizobacteria Bacillus mycoides Gnyt1 and its Whole Genome Sequencing Analysis.</title>
        <authorList>
            <person name="Li J.H."/>
            <person name="Yao T."/>
        </authorList>
    </citation>
    <scope>NUCLEOTIDE SEQUENCE [LARGE SCALE GENOMIC DNA]</scope>
    <source>
        <strain evidence="8 15">Gnyt1</strain>
    </source>
</reference>
<evidence type="ECO:0000313" key="18">
    <source>
        <dbReference type="Proteomes" id="UP000437562"/>
    </source>
</evidence>
<evidence type="ECO:0000256" key="5">
    <source>
        <dbReference type="ARBA" id="ARBA00022989"/>
    </source>
</evidence>
<dbReference type="EMBL" id="CP020743">
    <property type="protein sequence ID" value="ARJ22901.1"/>
    <property type="molecule type" value="Genomic_DNA"/>
</dbReference>
<dbReference type="EMBL" id="SZOD01000342">
    <property type="protein sequence ID" value="TKI84111.1"/>
    <property type="molecule type" value="Genomic_DNA"/>
</dbReference>
<dbReference type="KEGG" id="bww:bwei_1577"/>
<dbReference type="PANTHER" id="PTHR33884">
    <property type="entry name" value="UPF0410 PROTEIN YMGE"/>
    <property type="match status" value="1"/>
</dbReference>
<dbReference type="EMBL" id="ACMP01000084">
    <property type="protein sequence ID" value="EEL69956.1"/>
    <property type="molecule type" value="Genomic_DNA"/>
</dbReference>
<feature type="transmembrane region" description="Helical" evidence="7">
    <location>
        <begin position="29"/>
        <end position="47"/>
    </location>
</feature>
<name>A0A0A0WM71_BACMY</name>
<evidence type="ECO:0000313" key="12">
    <source>
        <dbReference type="EMBL" id="TKI84111.1"/>
    </source>
</evidence>
<dbReference type="EMBL" id="LXLT01000047">
    <property type="protein sequence ID" value="OFD76550.1"/>
    <property type="molecule type" value="Genomic_DNA"/>
</dbReference>
<dbReference type="InterPro" id="IPR007341">
    <property type="entry name" value="Transgly_assoc"/>
</dbReference>
<feature type="transmembrane region" description="Helical" evidence="7">
    <location>
        <begin position="59"/>
        <end position="77"/>
    </location>
</feature>
<proteinExistence type="inferred from homology"/>
<reference evidence="12 17" key="6">
    <citation type="journal article" date="2019" name="Environ. Microbiol.">
        <title>An active ?-lactamase is a part of an orchestrated cell wall stress resistance network of Bacillus subtilis and related rhizosphere species.</title>
        <authorList>
            <person name="Bucher T."/>
            <person name="Keren-Paz A."/>
            <person name="Hausser J."/>
            <person name="Olender T."/>
            <person name="Cytryn E."/>
            <person name="Kolodkin-Gal I."/>
        </authorList>
    </citation>
    <scope>NUCLEOTIDE SEQUENCE [LARGE SCALE GENOMIC DNA]</scope>
    <source>
        <strain evidence="12 17">I186</strain>
    </source>
</reference>
<sequence length="82" mass="8349">MGWIITLIVGAIIGIIASSITGKNFPAGMFGNIIAGLLGAWLGSRLFGSFGPSFGGIHVVPALLGAIVLILIVSFVVKAARK</sequence>
<dbReference type="Proteomes" id="UP000175706">
    <property type="component" value="Unassembled WGS sequence"/>
</dbReference>
<accession>C2XWH0</accession>
<gene>
    <name evidence="8" type="ORF">B7492_17645</name>
    <name evidence="13" type="ORF">BACI71_90264</name>
    <name evidence="9" type="ORF">bcere0026_30470</name>
    <name evidence="11" type="ORF">BWGO95_03430</name>
    <name evidence="10" type="ORF">BWGOE8_33590</name>
    <name evidence="12" type="ORF">FC701_15185</name>
</gene>
<evidence type="ECO:0000313" key="8">
    <source>
        <dbReference type="EMBL" id="ARJ22901.1"/>
    </source>
</evidence>
<keyword evidence="4 7" id="KW-0812">Transmembrane</keyword>
<dbReference type="PATRIC" id="fig|86662.17.peg.1584"/>
<dbReference type="Proteomes" id="UP000305524">
    <property type="component" value="Unassembled WGS sequence"/>
</dbReference>
<evidence type="ECO:0000256" key="1">
    <source>
        <dbReference type="ARBA" id="ARBA00004651"/>
    </source>
</evidence>
<evidence type="ECO:0000313" key="9">
    <source>
        <dbReference type="EMBL" id="EEL69956.1"/>
    </source>
</evidence>
<reference evidence="11" key="3">
    <citation type="submission" date="2016-08" db="EMBL/GenBank/DDBJ databases">
        <authorList>
            <person name="Loux V."/>
            <person name="Rue O."/>
        </authorList>
    </citation>
    <scope>NUCLEOTIDE SEQUENCE</scope>
    <source>
        <strain evidence="11">SDA_GO95</strain>
    </source>
</reference>
<keyword evidence="6 7" id="KW-0472">Membrane</keyword>
<dbReference type="Proteomes" id="UP000001753">
    <property type="component" value="Chromosome"/>
</dbReference>
<dbReference type="OMA" id="KLFGDWG"/>
<reference evidence="10 14" key="2">
    <citation type="submission" date="2016-05" db="EMBL/GenBank/DDBJ databases">
        <title>Bacillus thuringiensis and Bacillus weihenstephanensis as novel biocontrol agents of wilt causing Verticillium species.</title>
        <authorList>
            <person name="Hollensteiner J."/>
            <person name="Wemheuer F."/>
            <person name="Harting R."/>
            <person name="Kolarzyk A."/>
            <person name="Diaz-Valerio S."/>
            <person name="Poehlein A."/>
            <person name="Brzuszkiewicz E."/>
            <person name="Nesemann K."/>
            <person name="Braus-Stromeyer S."/>
            <person name="Braus G."/>
            <person name="Daniel R."/>
            <person name="Liesegang H."/>
        </authorList>
    </citation>
    <scope>NUCLEOTIDE SEQUENCE [LARGE SCALE GENOMIC DNA]</scope>
    <source>
        <strain evidence="10 14">GOE8</strain>
    </source>
</reference>
<evidence type="ECO:0000256" key="6">
    <source>
        <dbReference type="ARBA" id="ARBA00023136"/>
    </source>
</evidence>